<protein>
    <recommendedName>
        <fullName evidence="3">F-box domain-containing protein</fullName>
    </recommendedName>
</protein>
<evidence type="ECO:0000313" key="1">
    <source>
        <dbReference type="EMBL" id="KAF7375463.1"/>
    </source>
</evidence>
<dbReference type="EMBL" id="JACAZH010000002">
    <property type="protein sequence ID" value="KAF7375463.1"/>
    <property type="molecule type" value="Genomic_DNA"/>
</dbReference>
<gene>
    <name evidence="1" type="ORF">MSAN_00434200</name>
</gene>
<dbReference type="OrthoDB" id="2884925at2759"/>
<reference evidence="1" key="1">
    <citation type="submission" date="2020-05" db="EMBL/GenBank/DDBJ databases">
        <title>Mycena genomes resolve the evolution of fungal bioluminescence.</title>
        <authorList>
            <person name="Tsai I.J."/>
        </authorList>
    </citation>
    <scope>NUCLEOTIDE SEQUENCE</scope>
    <source>
        <strain evidence="1">160909Yilan</strain>
    </source>
</reference>
<sequence>MPTRQVFASPISRLPLEVLTEIFTRCVPMSIDYESYYEPENIQTDLVWLILPQVCRLWRNVALNSPAFWSTLVPSHPKSISTFITRAKMAPLVIRVDLDKTDREKLKTILLDHIQQLDTLKLHKRSLKPDLVDFPLGFILWDLTDATNALINTLDFSTVTSLHLIGGETAGMWAVLGQRLQRIQKLHLHHATPSEWLDFLLSHAMYILGLTQWPYEEHGPSFRAEDGSLTHAWAGLECLALHGLYLGQNFEDTSNSPRPTCSEMLQAFLWARREGGARITTLEIKDCWNLSSHDLDHFRLFGDVEYDGKGLEITTREEHESLCSYSIDVLARMLDRDDRCGTEELESE</sequence>
<dbReference type="Proteomes" id="UP000623467">
    <property type="component" value="Unassembled WGS sequence"/>
</dbReference>
<evidence type="ECO:0000313" key="2">
    <source>
        <dbReference type="Proteomes" id="UP000623467"/>
    </source>
</evidence>
<organism evidence="1 2">
    <name type="scientific">Mycena sanguinolenta</name>
    <dbReference type="NCBI Taxonomy" id="230812"/>
    <lineage>
        <taxon>Eukaryota</taxon>
        <taxon>Fungi</taxon>
        <taxon>Dikarya</taxon>
        <taxon>Basidiomycota</taxon>
        <taxon>Agaricomycotina</taxon>
        <taxon>Agaricomycetes</taxon>
        <taxon>Agaricomycetidae</taxon>
        <taxon>Agaricales</taxon>
        <taxon>Marasmiineae</taxon>
        <taxon>Mycenaceae</taxon>
        <taxon>Mycena</taxon>
    </lineage>
</organism>
<evidence type="ECO:0008006" key="3">
    <source>
        <dbReference type="Google" id="ProtNLM"/>
    </source>
</evidence>
<accession>A0A8H7DKB4</accession>
<name>A0A8H7DKB4_9AGAR</name>
<proteinExistence type="predicted"/>
<dbReference type="AlphaFoldDB" id="A0A8H7DKB4"/>
<dbReference type="Gene3D" id="1.20.1280.50">
    <property type="match status" value="1"/>
</dbReference>
<keyword evidence="2" id="KW-1185">Reference proteome</keyword>
<comment type="caution">
    <text evidence="1">The sequence shown here is derived from an EMBL/GenBank/DDBJ whole genome shotgun (WGS) entry which is preliminary data.</text>
</comment>